<sequence length="148" mass="15871">MNRIFSTRVAFRALATGIGPAACASSLLVNRRAIRCDAPPLVASPASRQRRSSALDVSPETVSQISSGSVAGFATGLVIALFSRTLALLSGLFAISLHIASRYGYDASRILGIRKLLEGNTLWEKSKGKPWFTMSFLVTFILAAFVHL</sequence>
<gene>
    <name evidence="2" type="ORF">G7Z17_g8804</name>
</gene>
<accession>A0A9P5L677</accession>
<evidence type="ECO:0000256" key="1">
    <source>
        <dbReference type="SAM" id="Phobius"/>
    </source>
</evidence>
<dbReference type="EMBL" id="JAANBB010000233">
    <property type="protein sequence ID" value="KAF7545922.1"/>
    <property type="molecule type" value="Genomic_DNA"/>
</dbReference>
<dbReference type="OrthoDB" id="3990500at2759"/>
<keyword evidence="1" id="KW-0472">Membrane</keyword>
<dbReference type="Proteomes" id="UP000722485">
    <property type="component" value="Unassembled WGS sequence"/>
</dbReference>
<evidence type="ECO:0000313" key="2">
    <source>
        <dbReference type="EMBL" id="KAF7545922.1"/>
    </source>
</evidence>
<keyword evidence="1" id="KW-0812">Transmembrane</keyword>
<reference evidence="2" key="1">
    <citation type="submission" date="2020-03" db="EMBL/GenBank/DDBJ databases">
        <title>Draft Genome Sequence of Cylindrodendrum hubeiense.</title>
        <authorList>
            <person name="Buettner E."/>
            <person name="Kellner H."/>
        </authorList>
    </citation>
    <scope>NUCLEOTIDE SEQUENCE</scope>
    <source>
        <strain evidence="2">IHI 201604</strain>
    </source>
</reference>
<name>A0A9P5L677_9HYPO</name>
<keyword evidence="3" id="KW-1185">Reference proteome</keyword>
<organism evidence="2 3">
    <name type="scientific">Cylindrodendrum hubeiense</name>
    <dbReference type="NCBI Taxonomy" id="595255"/>
    <lineage>
        <taxon>Eukaryota</taxon>
        <taxon>Fungi</taxon>
        <taxon>Dikarya</taxon>
        <taxon>Ascomycota</taxon>
        <taxon>Pezizomycotina</taxon>
        <taxon>Sordariomycetes</taxon>
        <taxon>Hypocreomycetidae</taxon>
        <taxon>Hypocreales</taxon>
        <taxon>Nectriaceae</taxon>
        <taxon>Cylindrodendrum</taxon>
    </lineage>
</organism>
<protein>
    <submittedName>
        <fullName evidence="2">Uncharacterized protein</fullName>
    </submittedName>
</protein>
<evidence type="ECO:0000313" key="3">
    <source>
        <dbReference type="Proteomes" id="UP000722485"/>
    </source>
</evidence>
<comment type="caution">
    <text evidence="2">The sequence shown here is derived from an EMBL/GenBank/DDBJ whole genome shotgun (WGS) entry which is preliminary data.</text>
</comment>
<feature type="transmembrane region" description="Helical" evidence="1">
    <location>
        <begin position="70"/>
        <end position="95"/>
    </location>
</feature>
<dbReference type="AlphaFoldDB" id="A0A9P5L677"/>
<feature type="transmembrane region" description="Helical" evidence="1">
    <location>
        <begin position="131"/>
        <end position="147"/>
    </location>
</feature>
<keyword evidence="1" id="KW-1133">Transmembrane helix</keyword>
<proteinExistence type="predicted"/>